<evidence type="ECO:0000313" key="2">
    <source>
        <dbReference type="EMBL" id="QCP36397.1"/>
    </source>
</evidence>
<dbReference type="KEGG" id="arf:AR1Y2_2943"/>
<evidence type="ECO:0000313" key="3">
    <source>
        <dbReference type="Proteomes" id="UP000298653"/>
    </source>
</evidence>
<sequence>MIEGFRELKGTCPLCSIERKVMLEQILAICGSISIIGGAGAVIYKIIHPAFKFSNRVELLEEHSEKDYRRLQKLEEMQRQQSKCLAAMLNHQITGNGIENMKKIRDELLESIIDK</sequence>
<protein>
    <submittedName>
        <fullName evidence="2">Uncharacterized protein</fullName>
    </submittedName>
</protein>
<gene>
    <name evidence="2" type="ORF">AR1Y2_2943</name>
</gene>
<dbReference type="Proteomes" id="UP000298653">
    <property type="component" value="Chromosome"/>
</dbReference>
<keyword evidence="1" id="KW-0472">Membrane</keyword>
<keyword evidence="1" id="KW-0812">Transmembrane</keyword>
<proteinExistence type="predicted"/>
<accession>A0A4P8IHT7</accession>
<keyword evidence="3" id="KW-1185">Reference proteome</keyword>
<dbReference type="RefSeq" id="WP_243118769.1">
    <property type="nucleotide sequence ID" value="NZ_CP040058.1"/>
</dbReference>
<reference evidence="2 3" key="1">
    <citation type="submission" date="2019-05" db="EMBL/GenBank/DDBJ databases">
        <title>Complete genome sequencing of Anaerostipes rhamnosivorans.</title>
        <authorList>
            <person name="Bui T.P.N."/>
            <person name="de Vos W.M."/>
        </authorList>
    </citation>
    <scope>NUCLEOTIDE SEQUENCE [LARGE SCALE GENOMIC DNA]</scope>
    <source>
        <strain evidence="2 3">1y2</strain>
    </source>
</reference>
<dbReference type="AlphaFoldDB" id="A0A4P8IHT7"/>
<name>A0A4P8IHT7_9FIRM</name>
<evidence type="ECO:0000256" key="1">
    <source>
        <dbReference type="SAM" id="Phobius"/>
    </source>
</evidence>
<organism evidence="2 3">
    <name type="scientific">Anaerostipes rhamnosivorans</name>
    <dbReference type="NCBI Taxonomy" id="1229621"/>
    <lineage>
        <taxon>Bacteria</taxon>
        <taxon>Bacillati</taxon>
        <taxon>Bacillota</taxon>
        <taxon>Clostridia</taxon>
        <taxon>Lachnospirales</taxon>
        <taxon>Lachnospiraceae</taxon>
        <taxon>Anaerostipes</taxon>
    </lineage>
</organism>
<feature type="transmembrane region" description="Helical" evidence="1">
    <location>
        <begin position="26"/>
        <end position="47"/>
    </location>
</feature>
<dbReference type="EMBL" id="CP040058">
    <property type="protein sequence ID" value="QCP36397.1"/>
    <property type="molecule type" value="Genomic_DNA"/>
</dbReference>
<keyword evidence="1" id="KW-1133">Transmembrane helix</keyword>